<dbReference type="Proteomes" id="UP000327493">
    <property type="component" value="Chromosome 6"/>
</dbReference>
<keyword evidence="5" id="KW-1185">Reference proteome</keyword>
<dbReference type="AlphaFoldDB" id="A0A5J5DE21"/>
<dbReference type="PANTHER" id="PTHR22977">
    <property type="entry name" value="COX ASSEMBLY MITOCHONDRIAL PROTEIN"/>
    <property type="match status" value="1"/>
</dbReference>
<evidence type="ECO:0000256" key="2">
    <source>
        <dbReference type="ARBA" id="ARBA00023157"/>
    </source>
</evidence>
<keyword evidence="2" id="KW-1015">Disulfide bond</keyword>
<comment type="similarity">
    <text evidence="1">Belongs to the CMC family.</text>
</comment>
<evidence type="ECO:0000313" key="5">
    <source>
        <dbReference type="Proteomes" id="UP000327493"/>
    </source>
</evidence>
<gene>
    <name evidence="4" type="ORF">FQN60_016935</name>
</gene>
<sequence length="481" mass="53305">MSVEARSRFHRCSLRVAVTHRQQPIIRFSSDLQGRGITPSQGLCLTSCHPDGHSSRSAHARQEEKLVTWPSSSCPRPLPPRRQQKACWSEATAGTLPAAACDRRSHDCILIRDMSERLPQHVVSSDRLLWLLFVGINKPSKPRIAFQQGPCFVAISGQLEKLVVGPEQWGLLARDLDSQSATQLTVVRLNMQSEINLRHVEKDVLIPKMMREKAKERCAQKVEAFNQCCKDTGFLMVFKCREENAALKECLTIHYKDPAFFELCKQEYIQEKLEFERTGVPTKNRKQKVPTSISRNEQVQCIPAQRSDLVNLRQGLAHSALGGLLGLQFPMEDEELDAVECPSQNMASLGLGGLGKERELSSREAWFRGGGGRTTEQVSLPTRASPEQLWEGQIPLYQQSSLKLSGSMGPDGPPTGGQGRPEHEGSGGALGGRGTDARGTAWWLFFSTSSRHWTGTVEAARDRQRGGTVEGEGGKMRAKGK</sequence>
<dbReference type="GO" id="GO:0005739">
    <property type="term" value="C:mitochondrion"/>
    <property type="evidence" value="ECO:0007669"/>
    <property type="project" value="TreeGrafter"/>
</dbReference>
<evidence type="ECO:0008006" key="6">
    <source>
        <dbReference type="Google" id="ProtNLM"/>
    </source>
</evidence>
<feature type="region of interest" description="Disordered" evidence="3">
    <location>
        <begin position="402"/>
        <end position="434"/>
    </location>
</feature>
<evidence type="ECO:0000313" key="4">
    <source>
        <dbReference type="EMBL" id="KAA8591561.1"/>
    </source>
</evidence>
<dbReference type="EMBL" id="VOFY01000006">
    <property type="protein sequence ID" value="KAA8591561.1"/>
    <property type="molecule type" value="Genomic_DNA"/>
</dbReference>
<comment type="caution">
    <text evidence="4">The sequence shown here is derived from an EMBL/GenBank/DDBJ whole genome shotgun (WGS) entry which is preliminary data.</text>
</comment>
<evidence type="ECO:0000256" key="3">
    <source>
        <dbReference type="SAM" id="MobiDB-lite"/>
    </source>
</evidence>
<feature type="region of interest" description="Disordered" evidence="3">
    <location>
        <begin position="456"/>
        <end position="481"/>
    </location>
</feature>
<reference evidence="4 5" key="1">
    <citation type="submission" date="2019-08" db="EMBL/GenBank/DDBJ databases">
        <title>A chromosome-level genome assembly, high-density linkage maps, and genome scans reveal the genomic architecture of hybrid incompatibilities underlying speciation via character displacement in darters (Percidae: Etheostominae).</title>
        <authorList>
            <person name="Moran R.L."/>
            <person name="Catchen J.M."/>
            <person name="Fuller R.C."/>
        </authorList>
    </citation>
    <scope>NUCLEOTIDE SEQUENCE [LARGE SCALE GENOMIC DNA]</scope>
    <source>
        <strain evidence="4">EspeVRDwgs_2016</strain>
        <tissue evidence="4">Muscle</tissue>
    </source>
</reference>
<dbReference type="PANTHER" id="PTHR22977:SF5">
    <property type="entry name" value="COX ASSEMBLY MITOCHONDRIAL PROTEIN HOMOLOG"/>
    <property type="match status" value="1"/>
</dbReference>
<organism evidence="4 5">
    <name type="scientific">Etheostoma spectabile</name>
    <name type="common">orangethroat darter</name>
    <dbReference type="NCBI Taxonomy" id="54343"/>
    <lineage>
        <taxon>Eukaryota</taxon>
        <taxon>Metazoa</taxon>
        <taxon>Chordata</taxon>
        <taxon>Craniata</taxon>
        <taxon>Vertebrata</taxon>
        <taxon>Euteleostomi</taxon>
        <taxon>Actinopterygii</taxon>
        <taxon>Neopterygii</taxon>
        <taxon>Teleostei</taxon>
        <taxon>Neoteleostei</taxon>
        <taxon>Acanthomorphata</taxon>
        <taxon>Eupercaria</taxon>
        <taxon>Perciformes</taxon>
        <taxon>Percoidei</taxon>
        <taxon>Percidae</taxon>
        <taxon>Etheostomatinae</taxon>
        <taxon>Etheostoma</taxon>
    </lineage>
</organism>
<proteinExistence type="inferred from homology"/>
<evidence type="ECO:0000256" key="1">
    <source>
        <dbReference type="ARBA" id="ARBA00007347"/>
    </source>
</evidence>
<name>A0A5J5DE21_9PERO</name>
<dbReference type="PROSITE" id="PS51808">
    <property type="entry name" value="CHCH"/>
    <property type="match status" value="1"/>
</dbReference>
<dbReference type="InterPro" id="IPR013892">
    <property type="entry name" value="Cyt_c_biogenesis_Cmc1-like"/>
</dbReference>
<dbReference type="Pfam" id="PF08583">
    <property type="entry name" value="Cmc1"/>
    <property type="match status" value="1"/>
</dbReference>
<accession>A0A5J5DE21</accession>
<protein>
    <recommendedName>
        <fullName evidence="6">COX assembly mitochondrial protein</fullName>
    </recommendedName>
</protein>